<name>A0R7G0_MYCS2</name>
<dbReference type="STRING" id="246196.MSMEG_6898"/>
<keyword evidence="3" id="KW-1185">Reference proteome</keyword>
<feature type="compositionally biased region" description="Basic and acidic residues" evidence="1">
    <location>
        <begin position="118"/>
        <end position="140"/>
    </location>
</feature>
<dbReference type="KEGG" id="msm:MSMEG_6898"/>
<feature type="compositionally biased region" description="Basic residues" evidence="1">
    <location>
        <begin position="71"/>
        <end position="92"/>
    </location>
</feature>
<dbReference type="AlphaFoldDB" id="A0R7G0"/>
<gene>
    <name evidence="2" type="ordered locus">MSMEG_6898</name>
</gene>
<feature type="compositionally biased region" description="Basic and acidic residues" evidence="1">
    <location>
        <begin position="93"/>
        <end position="102"/>
    </location>
</feature>
<evidence type="ECO:0000313" key="2">
    <source>
        <dbReference type="EMBL" id="ABK75402.1"/>
    </source>
</evidence>
<feature type="compositionally biased region" description="Basic and acidic residues" evidence="1">
    <location>
        <begin position="161"/>
        <end position="170"/>
    </location>
</feature>
<feature type="region of interest" description="Disordered" evidence="1">
    <location>
        <begin position="118"/>
        <end position="191"/>
    </location>
</feature>
<evidence type="ECO:0000313" key="3">
    <source>
        <dbReference type="Proteomes" id="UP000000757"/>
    </source>
</evidence>
<reference evidence="2 3" key="1">
    <citation type="submission" date="2006-10" db="EMBL/GenBank/DDBJ databases">
        <authorList>
            <person name="Fleischmann R.D."/>
            <person name="Dodson R.J."/>
            <person name="Haft D.H."/>
            <person name="Merkel J.S."/>
            <person name="Nelson W.C."/>
            <person name="Fraser C.M."/>
        </authorList>
    </citation>
    <scope>NUCLEOTIDE SEQUENCE [LARGE SCALE GENOMIC DNA]</scope>
    <source>
        <strain evidence="3">ATCC 700084 / mc(2)155</strain>
    </source>
</reference>
<feature type="region of interest" description="Disordered" evidence="1">
    <location>
        <begin position="1"/>
        <end position="102"/>
    </location>
</feature>
<sequence length="191" mass="21068">MRVGDPSDLPSRTGSGALARPHRRSDRRDLRPRAGQPTEVATGPAAPHGFPRARRACVSGGNQRPNPPSTHGRRSLGLKPCRRGRQQHQHHRGDREHEAHRIGSDAAVVLVLADVRGHQAGGDDRAQQVRDASRDHDPAARHLAQQQHHRPGQKQHAAQDVQHRDRDQRGPRAVVDRGTACPGRVRHDHGE</sequence>
<evidence type="ECO:0000256" key="1">
    <source>
        <dbReference type="SAM" id="MobiDB-lite"/>
    </source>
</evidence>
<protein>
    <submittedName>
        <fullName evidence="2">Uncharacterized protein</fullName>
    </submittedName>
</protein>
<dbReference type="Proteomes" id="UP000000757">
    <property type="component" value="Chromosome"/>
</dbReference>
<dbReference type="EMBL" id="CP000480">
    <property type="protein sequence ID" value="ABK75402.1"/>
    <property type="molecule type" value="Genomic_DNA"/>
</dbReference>
<proteinExistence type="predicted"/>
<accession>A0R7G0</accession>
<organism evidence="2 3">
    <name type="scientific">Mycolicibacterium smegmatis (strain ATCC 700084 / mc(2)155)</name>
    <name type="common">Mycobacterium smegmatis</name>
    <dbReference type="NCBI Taxonomy" id="246196"/>
    <lineage>
        <taxon>Bacteria</taxon>
        <taxon>Bacillati</taxon>
        <taxon>Actinomycetota</taxon>
        <taxon>Actinomycetes</taxon>
        <taxon>Mycobacteriales</taxon>
        <taxon>Mycobacteriaceae</taxon>
        <taxon>Mycolicibacterium</taxon>
    </lineage>
</organism>